<protein>
    <submittedName>
        <fullName evidence="2">Multidrug resistance-associated protein lethal(2)03659 isoform X1</fullName>
    </submittedName>
</protein>
<evidence type="ECO:0000256" key="1">
    <source>
        <dbReference type="SAM" id="Phobius"/>
    </source>
</evidence>
<dbReference type="EMBL" id="JAUDFV010000167">
    <property type="protein sequence ID" value="KAL2711942.1"/>
    <property type="molecule type" value="Genomic_DNA"/>
</dbReference>
<reference evidence="2 3" key="1">
    <citation type="journal article" date="2024" name="Ann. Entomol. Soc. Am.">
        <title>Genomic analyses of the southern and eastern yellowjacket wasps (Hymenoptera: Vespidae) reveal evolutionary signatures of social life.</title>
        <authorList>
            <person name="Catto M.A."/>
            <person name="Caine P.B."/>
            <person name="Orr S.E."/>
            <person name="Hunt B.G."/>
            <person name="Goodisman M.A.D."/>
        </authorList>
    </citation>
    <scope>NUCLEOTIDE SEQUENCE [LARGE SCALE GENOMIC DNA]</scope>
    <source>
        <strain evidence="2">233</strain>
        <tissue evidence="2">Head and thorax</tissue>
    </source>
</reference>
<evidence type="ECO:0000313" key="2">
    <source>
        <dbReference type="EMBL" id="KAL2711942.1"/>
    </source>
</evidence>
<accession>A0ABD1ZUT0</accession>
<proteinExistence type="predicted"/>
<keyword evidence="1" id="KW-1133">Transmembrane helix</keyword>
<feature type="transmembrane region" description="Helical" evidence="1">
    <location>
        <begin position="54"/>
        <end position="72"/>
    </location>
</feature>
<sequence>MEKTSLKRSWRKKENPCTKERFERQELATVDVTEIRKIGHVSVKAYISLFKTKVSILLLLMIILLLFSSLITSTSRKC</sequence>
<gene>
    <name evidence="2" type="ORF">V1478_018177</name>
</gene>
<dbReference type="AlphaFoldDB" id="A0ABD1ZUT0"/>
<dbReference type="Proteomes" id="UP001607302">
    <property type="component" value="Unassembled WGS sequence"/>
</dbReference>
<keyword evidence="3" id="KW-1185">Reference proteome</keyword>
<keyword evidence="1" id="KW-0812">Transmembrane</keyword>
<comment type="caution">
    <text evidence="2">The sequence shown here is derived from an EMBL/GenBank/DDBJ whole genome shotgun (WGS) entry which is preliminary data.</text>
</comment>
<organism evidence="2 3">
    <name type="scientific">Vespula squamosa</name>
    <name type="common">Southern yellow jacket</name>
    <name type="synonym">Wasp</name>
    <dbReference type="NCBI Taxonomy" id="30214"/>
    <lineage>
        <taxon>Eukaryota</taxon>
        <taxon>Metazoa</taxon>
        <taxon>Ecdysozoa</taxon>
        <taxon>Arthropoda</taxon>
        <taxon>Hexapoda</taxon>
        <taxon>Insecta</taxon>
        <taxon>Pterygota</taxon>
        <taxon>Neoptera</taxon>
        <taxon>Endopterygota</taxon>
        <taxon>Hymenoptera</taxon>
        <taxon>Apocrita</taxon>
        <taxon>Aculeata</taxon>
        <taxon>Vespoidea</taxon>
        <taxon>Vespidae</taxon>
        <taxon>Vespinae</taxon>
        <taxon>Vespula</taxon>
    </lineage>
</organism>
<keyword evidence="1" id="KW-0472">Membrane</keyword>
<evidence type="ECO:0000313" key="3">
    <source>
        <dbReference type="Proteomes" id="UP001607302"/>
    </source>
</evidence>
<name>A0ABD1ZUT0_VESSQ</name>